<proteinExistence type="predicted"/>
<dbReference type="Proteomes" id="UP000820818">
    <property type="component" value="Unassembled WGS sequence"/>
</dbReference>
<dbReference type="AlphaFoldDB" id="A0AAD5L2S2"/>
<comment type="caution">
    <text evidence="1">The sequence shown here is derived from an EMBL/GenBank/DDBJ whole genome shotgun (WGS) entry which is preliminary data.</text>
</comment>
<accession>A0AAD5L2S2</accession>
<organism evidence="1 2">
    <name type="scientific">Daphnia sinensis</name>
    <dbReference type="NCBI Taxonomy" id="1820382"/>
    <lineage>
        <taxon>Eukaryota</taxon>
        <taxon>Metazoa</taxon>
        <taxon>Ecdysozoa</taxon>
        <taxon>Arthropoda</taxon>
        <taxon>Crustacea</taxon>
        <taxon>Branchiopoda</taxon>
        <taxon>Diplostraca</taxon>
        <taxon>Cladocera</taxon>
        <taxon>Anomopoda</taxon>
        <taxon>Daphniidae</taxon>
        <taxon>Daphnia</taxon>
        <taxon>Daphnia similis group</taxon>
    </lineage>
</organism>
<evidence type="ECO:0000313" key="1">
    <source>
        <dbReference type="EMBL" id="KAI9549888.1"/>
    </source>
</evidence>
<protein>
    <submittedName>
        <fullName evidence="1">Uncharacterized protein</fullName>
    </submittedName>
</protein>
<dbReference type="EMBL" id="WJBH02000206">
    <property type="protein sequence ID" value="KAI9549888.1"/>
    <property type="molecule type" value="Genomic_DNA"/>
</dbReference>
<evidence type="ECO:0000313" key="2">
    <source>
        <dbReference type="Proteomes" id="UP000820818"/>
    </source>
</evidence>
<gene>
    <name evidence="1" type="ORF">GHT06_007004</name>
</gene>
<name>A0AAD5L2S2_9CRUS</name>
<sequence>MKHRLMLMALSQNLFIMFKRKTVQNKAVNHNTVQDKAVKLAGKRKNTNKVLKKNPIEPNVTSLTMNEDFPGKKKACSSEIAVHACPKSDNKENEGLMIHIFKIRLPWYGTELFCDKRCFDGRGTDSKEQSIV</sequence>
<keyword evidence="2" id="KW-1185">Reference proteome</keyword>
<reference evidence="1" key="1">
    <citation type="submission" date="2022-05" db="EMBL/GenBank/DDBJ databases">
        <title>A multi-omics perspective on studying reproductive biology in Daphnia sinensis.</title>
        <authorList>
            <person name="Jia J."/>
        </authorList>
    </citation>
    <scope>NUCLEOTIDE SEQUENCE</scope>
    <source>
        <strain evidence="1">WSL</strain>
    </source>
</reference>